<feature type="transmembrane region" description="Helical" evidence="2">
    <location>
        <begin position="167"/>
        <end position="191"/>
    </location>
</feature>
<evidence type="ECO:0000256" key="2">
    <source>
        <dbReference type="SAM" id="Phobius"/>
    </source>
</evidence>
<evidence type="ECO:0000313" key="4">
    <source>
        <dbReference type="Proteomes" id="UP000735302"/>
    </source>
</evidence>
<feature type="region of interest" description="Disordered" evidence="1">
    <location>
        <begin position="355"/>
        <end position="406"/>
    </location>
</feature>
<evidence type="ECO:0000313" key="3">
    <source>
        <dbReference type="EMBL" id="GFO44587.1"/>
    </source>
</evidence>
<dbReference type="AlphaFoldDB" id="A0AAV4DKL4"/>
<feature type="transmembrane region" description="Helical" evidence="2">
    <location>
        <begin position="69"/>
        <end position="97"/>
    </location>
</feature>
<accession>A0AAV4DKL4</accession>
<sequence>MVRSLATLPPISCILYFTKVSMCFSSCDTVYIIFSHLISRTPAVLGGDGGGGNVLTFAILSTGSPQIEAYIAVIFIITTTIVIIITIIVITITNIIIITTTTIMTIMIITITNIIITISTTGIIIMIITTTTTTIIIIIMIITITNIIITISSTAIIIMIITTTTTIIIMMIITTTNIIIITISTTAIIIMIITITNIIIITTTTTIMIIVTITTTNIIIIITTTTTIIIMIITITNIIIIITITTTTMMIITIIDNKNKNSTIVTAILTQPQPSPNRLENVYKVKIHKDRAVVTLTGNVIPNFPKYPSTSSQYFLIRSRRERERRERDRSSKGSATHFSARLLFKTRGPLVGQPIVPTGYSSLHSRRINPGQATGTTPSLSPDSTSKKRSNPGPPEPSTSKGEQTQDFLNQCRHTPLRDQDAPMVSSQLRMAMTKLLMTSIVTIGDKTHNDFYRPPGDKTHNDFYRPPGDKTHNDFYCHTGSLRGEE</sequence>
<feature type="compositionally biased region" description="Polar residues" evidence="1">
    <location>
        <begin position="372"/>
        <end position="385"/>
    </location>
</feature>
<feature type="transmembrane region" description="Helical" evidence="2">
    <location>
        <begin position="103"/>
        <end position="128"/>
    </location>
</feature>
<feature type="region of interest" description="Disordered" evidence="1">
    <location>
        <begin position="320"/>
        <end position="340"/>
    </location>
</feature>
<dbReference type="EMBL" id="BLXT01007977">
    <property type="protein sequence ID" value="GFO44587.1"/>
    <property type="molecule type" value="Genomic_DNA"/>
</dbReference>
<protein>
    <submittedName>
        <fullName evidence="3">Uncharacterized protein</fullName>
    </submittedName>
</protein>
<name>A0AAV4DKL4_9GAST</name>
<evidence type="ECO:0000256" key="1">
    <source>
        <dbReference type="SAM" id="MobiDB-lite"/>
    </source>
</evidence>
<proteinExistence type="predicted"/>
<comment type="caution">
    <text evidence="3">The sequence shown here is derived from an EMBL/GenBank/DDBJ whole genome shotgun (WGS) entry which is preliminary data.</text>
</comment>
<feature type="transmembrane region" description="Helical" evidence="2">
    <location>
        <begin position="198"/>
        <end position="222"/>
    </location>
</feature>
<feature type="compositionally biased region" description="Basic and acidic residues" evidence="1">
    <location>
        <begin position="320"/>
        <end position="332"/>
    </location>
</feature>
<keyword evidence="2" id="KW-0812">Transmembrane</keyword>
<keyword evidence="2" id="KW-0472">Membrane</keyword>
<keyword evidence="4" id="KW-1185">Reference proteome</keyword>
<dbReference type="Proteomes" id="UP000735302">
    <property type="component" value="Unassembled WGS sequence"/>
</dbReference>
<organism evidence="3 4">
    <name type="scientific">Plakobranchus ocellatus</name>
    <dbReference type="NCBI Taxonomy" id="259542"/>
    <lineage>
        <taxon>Eukaryota</taxon>
        <taxon>Metazoa</taxon>
        <taxon>Spiralia</taxon>
        <taxon>Lophotrochozoa</taxon>
        <taxon>Mollusca</taxon>
        <taxon>Gastropoda</taxon>
        <taxon>Heterobranchia</taxon>
        <taxon>Euthyneura</taxon>
        <taxon>Panpulmonata</taxon>
        <taxon>Sacoglossa</taxon>
        <taxon>Placobranchoidea</taxon>
        <taxon>Plakobranchidae</taxon>
        <taxon>Plakobranchus</taxon>
    </lineage>
</organism>
<feature type="transmembrane region" description="Helical" evidence="2">
    <location>
        <begin position="228"/>
        <end position="255"/>
    </location>
</feature>
<keyword evidence="2" id="KW-1133">Transmembrane helix</keyword>
<reference evidence="3 4" key="1">
    <citation type="journal article" date="2021" name="Elife">
        <title>Chloroplast acquisition without the gene transfer in kleptoplastic sea slugs, Plakobranchus ocellatus.</title>
        <authorList>
            <person name="Maeda T."/>
            <person name="Takahashi S."/>
            <person name="Yoshida T."/>
            <person name="Shimamura S."/>
            <person name="Takaki Y."/>
            <person name="Nagai Y."/>
            <person name="Toyoda A."/>
            <person name="Suzuki Y."/>
            <person name="Arimoto A."/>
            <person name="Ishii H."/>
            <person name="Satoh N."/>
            <person name="Nishiyama T."/>
            <person name="Hasebe M."/>
            <person name="Maruyama T."/>
            <person name="Minagawa J."/>
            <person name="Obokata J."/>
            <person name="Shigenobu S."/>
        </authorList>
    </citation>
    <scope>NUCLEOTIDE SEQUENCE [LARGE SCALE GENOMIC DNA]</scope>
</reference>
<gene>
    <name evidence="3" type="ORF">PoB_007109200</name>
</gene>
<feature type="region of interest" description="Disordered" evidence="1">
    <location>
        <begin position="454"/>
        <end position="475"/>
    </location>
</feature>